<keyword evidence="6 7" id="KW-0472">Membrane</keyword>
<keyword evidence="3" id="KW-1003">Cell membrane</keyword>
<feature type="transmembrane region" description="Helical" evidence="7">
    <location>
        <begin position="171"/>
        <end position="198"/>
    </location>
</feature>
<keyword evidence="2" id="KW-0813">Transport</keyword>
<evidence type="ECO:0000256" key="2">
    <source>
        <dbReference type="ARBA" id="ARBA00022448"/>
    </source>
</evidence>
<reference evidence="8 9" key="1">
    <citation type="submission" date="2020-02" db="EMBL/GenBank/DDBJ databases">
        <title>Acidophilic actinobacteria isolated from forest soil.</title>
        <authorList>
            <person name="Golinska P."/>
        </authorList>
    </citation>
    <scope>NUCLEOTIDE SEQUENCE [LARGE SCALE GENOMIC DNA]</scope>
    <source>
        <strain evidence="8 9">NL8</strain>
    </source>
</reference>
<feature type="transmembrane region" description="Helical" evidence="7">
    <location>
        <begin position="382"/>
        <end position="401"/>
    </location>
</feature>
<keyword evidence="5 7" id="KW-1133">Transmembrane helix</keyword>
<name>A0ABS5KWX3_9ACTN</name>
<proteinExistence type="predicted"/>
<dbReference type="Pfam" id="PF07690">
    <property type="entry name" value="MFS_1"/>
    <property type="match status" value="1"/>
</dbReference>
<dbReference type="RefSeq" id="WP_212013609.1">
    <property type="nucleotide sequence ID" value="NZ_JAAFYZ010000107.1"/>
</dbReference>
<evidence type="ECO:0000256" key="3">
    <source>
        <dbReference type="ARBA" id="ARBA00022475"/>
    </source>
</evidence>
<feature type="transmembrane region" description="Helical" evidence="7">
    <location>
        <begin position="319"/>
        <end position="340"/>
    </location>
</feature>
<feature type="transmembrane region" description="Helical" evidence="7">
    <location>
        <begin position="237"/>
        <end position="258"/>
    </location>
</feature>
<keyword evidence="4 7" id="KW-0812">Transmembrane</keyword>
<feature type="transmembrane region" description="Helical" evidence="7">
    <location>
        <begin position="296"/>
        <end position="313"/>
    </location>
</feature>
<protein>
    <submittedName>
        <fullName evidence="8">MFS transporter</fullName>
    </submittedName>
</protein>
<dbReference type="Gene3D" id="1.20.1250.20">
    <property type="entry name" value="MFS general substrate transporter like domains"/>
    <property type="match status" value="1"/>
</dbReference>
<comment type="caution">
    <text evidence="8">The sequence shown here is derived from an EMBL/GenBank/DDBJ whole genome shotgun (WGS) entry which is preliminary data.</text>
</comment>
<feature type="transmembrane region" description="Helical" evidence="7">
    <location>
        <begin position="264"/>
        <end position="284"/>
    </location>
</feature>
<keyword evidence="9" id="KW-1185">Reference proteome</keyword>
<feature type="transmembrane region" description="Helical" evidence="7">
    <location>
        <begin position="94"/>
        <end position="114"/>
    </location>
</feature>
<accession>A0ABS5KWX3</accession>
<dbReference type="InterPro" id="IPR036259">
    <property type="entry name" value="MFS_trans_sf"/>
</dbReference>
<comment type="subcellular location">
    <subcellularLocation>
        <location evidence="1">Cell inner membrane</location>
        <topology evidence="1">Multi-pass membrane protein</topology>
    </subcellularLocation>
</comment>
<evidence type="ECO:0000313" key="9">
    <source>
        <dbReference type="Proteomes" id="UP000730482"/>
    </source>
</evidence>
<evidence type="ECO:0000313" key="8">
    <source>
        <dbReference type="EMBL" id="MBS2550566.1"/>
    </source>
</evidence>
<dbReference type="Proteomes" id="UP000730482">
    <property type="component" value="Unassembled WGS sequence"/>
</dbReference>
<dbReference type="PANTHER" id="PTHR23513">
    <property type="entry name" value="INTEGRAL MEMBRANE EFFLUX PROTEIN-RELATED"/>
    <property type="match status" value="1"/>
</dbReference>
<evidence type="ECO:0000256" key="5">
    <source>
        <dbReference type="ARBA" id="ARBA00022989"/>
    </source>
</evidence>
<evidence type="ECO:0000256" key="1">
    <source>
        <dbReference type="ARBA" id="ARBA00004429"/>
    </source>
</evidence>
<dbReference type="EMBL" id="JAAFYZ010000107">
    <property type="protein sequence ID" value="MBS2550566.1"/>
    <property type="molecule type" value="Genomic_DNA"/>
</dbReference>
<sequence length="415" mass="42423">MFTSDPGPPTRHRSPRTLSPLRCHLLRTTDTLASTTVETAVPLIVLRTTGSAAWSGASFAAEWILRLAAIPQAGVLVDRVGAGAVYRVAGALRAVFGASVVAALTVSPAAWWVAVLFGIASGVLCESTYIAAEQLGAGLAAAVPERPSRVQAVQVVIDESTRMAGPLLASLLLLVGTAAPIGAIAALSAAAVLLAWPIRLGAERGRQRKQETHHPLRDMADGARTVRDSPVLRRVTVLYSASNLLYALMIVATPPILIHRFGCSEAAIGGVWAAGFCLSVAGVAPARAALERYGPARTGAIAFTVLCLSGLAAGVSNTLLARLLCTVLVLGTLGAVQLLLRTVRNASTPSQAYGTVTAAVVLAALMPNAAAGLLVAAVPGHLSALIVIAALLAAAANTAALRGLTRTAVPKLESP</sequence>
<dbReference type="SUPFAM" id="SSF103473">
    <property type="entry name" value="MFS general substrate transporter"/>
    <property type="match status" value="1"/>
</dbReference>
<feature type="transmembrane region" description="Helical" evidence="7">
    <location>
        <begin position="352"/>
        <end position="376"/>
    </location>
</feature>
<dbReference type="InterPro" id="IPR011701">
    <property type="entry name" value="MFS"/>
</dbReference>
<evidence type="ECO:0000256" key="4">
    <source>
        <dbReference type="ARBA" id="ARBA00022692"/>
    </source>
</evidence>
<evidence type="ECO:0000256" key="7">
    <source>
        <dbReference type="SAM" id="Phobius"/>
    </source>
</evidence>
<organism evidence="8 9">
    <name type="scientific">Catenulispora pinistramenti</name>
    <dbReference type="NCBI Taxonomy" id="2705254"/>
    <lineage>
        <taxon>Bacteria</taxon>
        <taxon>Bacillati</taxon>
        <taxon>Actinomycetota</taxon>
        <taxon>Actinomycetes</taxon>
        <taxon>Catenulisporales</taxon>
        <taxon>Catenulisporaceae</taxon>
        <taxon>Catenulispora</taxon>
    </lineage>
</organism>
<gene>
    <name evidence="8" type="ORF">KGQ19_27210</name>
</gene>
<dbReference type="PANTHER" id="PTHR23513:SF9">
    <property type="entry name" value="ENTEROBACTIN EXPORTER ENTS"/>
    <property type="match status" value="1"/>
</dbReference>
<evidence type="ECO:0000256" key="6">
    <source>
        <dbReference type="ARBA" id="ARBA00023136"/>
    </source>
</evidence>